<dbReference type="EMBL" id="CP069370">
    <property type="protein sequence ID" value="QYZ69523.1"/>
    <property type="molecule type" value="Genomic_DNA"/>
</dbReference>
<evidence type="ECO:0000313" key="4">
    <source>
        <dbReference type="Proteomes" id="UP000826300"/>
    </source>
</evidence>
<proteinExistence type="inferred from homology"/>
<dbReference type="RefSeq" id="WP_220661741.1">
    <property type="nucleotide sequence ID" value="NZ_CP069370.1"/>
</dbReference>
<dbReference type="InterPro" id="IPR023393">
    <property type="entry name" value="START-like_dom_sf"/>
</dbReference>
<dbReference type="Proteomes" id="UP000826300">
    <property type="component" value="Chromosome"/>
</dbReference>
<dbReference type="SUPFAM" id="SSF55961">
    <property type="entry name" value="Bet v1-like"/>
    <property type="match status" value="1"/>
</dbReference>
<dbReference type="InterPro" id="IPR013538">
    <property type="entry name" value="ASHA1/2-like_C"/>
</dbReference>
<dbReference type="KEGG" id="nsm:JO391_17615"/>
<reference evidence="3" key="1">
    <citation type="submission" date="2021-02" db="EMBL/GenBank/DDBJ databases">
        <title>Rhodobacter shimadae sp. nov., an aerobic anoxygenic phototrophic bacterium isolated from a hot spring.</title>
        <authorList>
            <person name="Muramatsu S."/>
            <person name="Haruta S."/>
            <person name="Hirose S."/>
            <person name="Hanada S."/>
        </authorList>
    </citation>
    <scope>NUCLEOTIDE SEQUENCE</scope>
    <source>
        <strain evidence="3">N10</strain>
    </source>
</reference>
<comment type="similarity">
    <text evidence="1">Belongs to the AHA1 family.</text>
</comment>
<name>A0A8G1ECW4_9RHOB</name>
<dbReference type="AlphaFoldDB" id="A0A8G1ECW4"/>
<accession>A0A8G1ECW4</accession>
<keyword evidence="4" id="KW-1185">Reference proteome</keyword>
<evidence type="ECO:0000256" key="1">
    <source>
        <dbReference type="ARBA" id="ARBA00006817"/>
    </source>
</evidence>
<dbReference type="CDD" id="cd07814">
    <property type="entry name" value="SRPBCC_CalC_Aha1-like"/>
    <property type="match status" value="1"/>
</dbReference>
<organism evidence="3 4">
    <name type="scientific">Neotabrizicola shimadae</name>
    <dbReference type="NCBI Taxonomy" id="2807096"/>
    <lineage>
        <taxon>Bacteria</taxon>
        <taxon>Pseudomonadati</taxon>
        <taxon>Pseudomonadota</taxon>
        <taxon>Alphaproteobacteria</taxon>
        <taxon>Rhodobacterales</taxon>
        <taxon>Paracoccaceae</taxon>
        <taxon>Neotabrizicola</taxon>
    </lineage>
</organism>
<gene>
    <name evidence="3" type="ORF">JO391_17615</name>
</gene>
<dbReference type="Pfam" id="PF08327">
    <property type="entry name" value="AHSA1"/>
    <property type="match status" value="1"/>
</dbReference>
<protein>
    <submittedName>
        <fullName evidence="3">SRPBCC domain-containing protein</fullName>
    </submittedName>
</protein>
<dbReference type="Gene3D" id="3.30.530.20">
    <property type="match status" value="1"/>
</dbReference>
<evidence type="ECO:0000313" key="3">
    <source>
        <dbReference type="EMBL" id="QYZ69523.1"/>
    </source>
</evidence>
<evidence type="ECO:0000259" key="2">
    <source>
        <dbReference type="Pfam" id="PF08327"/>
    </source>
</evidence>
<sequence length="151" mass="16794">MTTTTGFTLDHTTHTIRLERRVRATPDWLFRSWTDPARLTLWWDPAGRPLARCDVDLRVGGGLHFATADQADHPFTGTYTRIEPPHRLEFEAMGAAGTVTFQPEGEMTDMRVEIRCRSAAHLEDFLRFGVAAGTARTVDNLVGLAEAARAA</sequence>
<feature type="domain" description="Activator of Hsp90 ATPase homologue 1/2-like C-terminal" evidence="2">
    <location>
        <begin position="24"/>
        <end position="145"/>
    </location>
</feature>